<evidence type="ECO:0000259" key="1">
    <source>
        <dbReference type="Pfam" id="PF07727"/>
    </source>
</evidence>
<protein>
    <submittedName>
        <fullName evidence="2">Copia protein</fullName>
    </submittedName>
</protein>
<sequence>MFISGDPVTYEDAIQSEEWTDAIKKELDAHEKMKTWEECDEVPKEYCPIDTKWVFRTKENNVKKARLVAKGYQEKTEEQIYSPVARLSTVRLLLSLSVQKKWKVTQMDVPTAFLNGKLEKSVYIKIPKGLKKCRGSVLKLNRALYGLKEAPKCWNETFNKFAENIGFTRSKHDVCLYTKEKCIMLLYVDDILLIGEETDKTVMELKTQFNTRDMGILSTFLGIEFEYKDDKLQFSQKSMIIKILEKFGMSQCNGASTPLEPNFIVTKEDEMELVDVPYRELIGSLLYVSMGSRPDITYAVSYLSRYLDKPNNKVWVAAKRVLRYLRATQSMSMVYEKTENMQLIGYSDSDWAADPTNRKSVTGSVIFFCGNPVAWFSKKQNCVTLSSTEAEYVAGSLVSAELIALKGIVKDLTNQQVDTVLLMDNQGAIKISQNYENSKRSKHIDVKYHFLKDSVQKKLILIQYVDTKKNIADIMTKALGRCIFSVHLVSLKLVAGDNCP</sequence>
<dbReference type="EMBL" id="HBUF01507629">
    <property type="protein sequence ID" value="CAG6746012.1"/>
    <property type="molecule type" value="Transcribed_RNA"/>
</dbReference>
<dbReference type="Gene3D" id="3.30.70.270">
    <property type="match status" value="1"/>
</dbReference>
<dbReference type="Gene3D" id="3.10.10.10">
    <property type="entry name" value="HIV Type 1 Reverse Transcriptase, subunit A, domain 1"/>
    <property type="match status" value="1"/>
</dbReference>
<dbReference type="EMBL" id="HBUF01068828">
    <property type="protein sequence ID" value="CAG6628777.1"/>
    <property type="molecule type" value="Transcribed_RNA"/>
</dbReference>
<dbReference type="EMBL" id="HBUF01068827">
    <property type="protein sequence ID" value="CAG6628776.1"/>
    <property type="molecule type" value="Transcribed_RNA"/>
</dbReference>
<dbReference type="EMBL" id="HBUF01248805">
    <property type="protein sequence ID" value="CAG6679364.1"/>
    <property type="molecule type" value="Transcribed_RNA"/>
</dbReference>
<dbReference type="EMBL" id="HBUF01507630">
    <property type="protein sequence ID" value="CAG6746014.1"/>
    <property type="molecule type" value="Transcribed_RNA"/>
</dbReference>
<dbReference type="GO" id="GO:0071897">
    <property type="term" value="P:DNA biosynthetic process"/>
    <property type="evidence" value="ECO:0007669"/>
    <property type="project" value="UniProtKB-ARBA"/>
</dbReference>
<organism evidence="2">
    <name type="scientific">Cacopsylla melanoneura</name>
    <dbReference type="NCBI Taxonomy" id="428564"/>
    <lineage>
        <taxon>Eukaryota</taxon>
        <taxon>Metazoa</taxon>
        <taxon>Ecdysozoa</taxon>
        <taxon>Arthropoda</taxon>
        <taxon>Hexapoda</taxon>
        <taxon>Insecta</taxon>
        <taxon>Pterygota</taxon>
        <taxon>Neoptera</taxon>
        <taxon>Paraneoptera</taxon>
        <taxon>Hemiptera</taxon>
        <taxon>Sternorrhyncha</taxon>
        <taxon>Psylloidea</taxon>
        <taxon>Psyllidae</taxon>
        <taxon>Psyllinae</taxon>
        <taxon>Cacopsylla</taxon>
    </lineage>
</organism>
<dbReference type="CDD" id="cd09272">
    <property type="entry name" value="RNase_HI_RT_Ty1"/>
    <property type="match status" value="1"/>
</dbReference>
<dbReference type="EMBL" id="HBUF01248804">
    <property type="protein sequence ID" value="CAG6679362.1"/>
    <property type="molecule type" value="Transcribed_RNA"/>
</dbReference>
<dbReference type="InterPro" id="IPR013103">
    <property type="entry name" value="RVT_2"/>
</dbReference>
<dbReference type="InterPro" id="IPR043128">
    <property type="entry name" value="Rev_trsase/Diguanyl_cyclase"/>
</dbReference>
<dbReference type="PANTHER" id="PTHR11439">
    <property type="entry name" value="GAG-POL-RELATED RETROTRANSPOSON"/>
    <property type="match status" value="1"/>
</dbReference>
<dbReference type="EMBL" id="HBUF01507631">
    <property type="protein sequence ID" value="CAG6746016.1"/>
    <property type="molecule type" value="Transcribed_RNA"/>
</dbReference>
<dbReference type="PANTHER" id="PTHR11439:SF483">
    <property type="entry name" value="PEPTIDE SYNTHASE GLIP-LIKE, PUTATIVE (AFU_ORTHOLOGUE AFUA_3G12920)-RELATED"/>
    <property type="match status" value="1"/>
</dbReference>
<accession>A0A8D9E1J6</accession>
<dbReference type="EMBL" id="HBUF01403000">
    <property type="protein sequence ID" value="CAG6737355.1"/>
    <property type="molecule type" value="Transcribed_RNA"/>
</dbReference>
<dbReference type="InterPro" id="IPR043502">
    <property type="entry name" value="DNA/RNA_pol_sf"/>
</dbReference>
<dbReference type="SUPFAM" id="SSF56672">
    <property type="entry name" value="DNA/RNA polymerases"/>
    <property type="match status" value="1"/>
</dbReference>
<dbReference type="EMBL" id="HBUF01507632">
    <property type="protein sequence ID" value="CAG6746018.1"/>
    <property type="molecule type" value="Transcribed_RNA"/>
</dbReference>
<dbReference type="AlphaFoldDB" id="A0A8D9E1J6"/>
<reference evidence="2" key="1">
    <citation type="submission" date="2021-05" db="EMBL/GenBank/DDBJ databases">
        <authorList>
            <person name="Alioto T."/>
            <person name="Alioto T."/>
            <person name="Gomez Garrido J."/>
        </authorList>
    </citation>
    <scope>NUCLEOTIDE SEQUENCE</scope>
</reference>
<evidence type="ECO:0000313" key="2">
    <source>
        <dbReference type="EMBL" id="CAG6737353.1"/>
    </source>
</evidence>
<dbReference type="EMBL" id="HBUF01402998">
    <property type="protein sequence ID" value="CAG6737353.1"/>
    <property type="molecule type" value="Transcribed_RNA"/>
</dbReference>
<proteinExistence type="predicted"/>
<dbReference type="Pfam" id="PF07727">
    <property type="entry name" value="RVT_2"/>
    <property type="match status" value="1"/>
</dbReference>
<feature type="domain" description="Reverse transcriptase Ty1/copia-type" evidence="1">
    <location>
        <begin position="35"/>
        <end position="260"/>
    </location>
</feature>
<dbReference type="EMBL" id="HBUF01402999">
    <property type="protein sequence ID" value="CAG6737354.1"/>
    <property type="molecule type" value="Transcribed_RNA"/>
</dbReference>
<name>A0A8D9E1J6_9HEMI</name>